<gene>
    <name evidence="1" type="ORF">C7R93_18830</name>
</gene>
<dbReference type="Pfam" id="PF18933">
    <property type="entry name" value="PsbP_2"/>
    <property type="match status" value="1"/>
</dbReference>
<dbReference type="AlphaFoldDB" id="A0A2P7V0P8"/>
<dbReference type="EMBL" id="PXZM01000031">
    <property type="protein sequence ID" value="PSJ92768.1"/>
    <property type="molecule type" value="Genomic_DNA"/>
</dbReference>
<dbReference type="RefSeq" id="WP_158264036.1">
    <property type="nucleotide sequence ID" value="NZ_JBCNIW010000037.1"/>
</dbReference>
<keyword evidence="2" id="KW-1185">Reference proteome</keyword>
<dbReference type="Gene3D" id="3.40.1000.10">
    <property type="entry name" value="Mog1/PsbP, alpha/beta/alpha sandwich"/>
    <property type="match status" value="1"/>
</dbReference>
<sequence>MRAPRHLRIFIQIIFVVTLISGCSQTNKPVEPTEFIKYEDKNNNFAISYPKGWTIDSEQKDVSVLFESPKENDQDAITESISVNAIILPFEATAPLENYKDGIIEMIKKGSPGIEVQNTTKLKIKEHEAMQILLKGKYNNVDLAFQMTYVIKGKMAYIIDLTCLYDDLEKYASTIGKVTNSFEILE</sequence>
<comment type="caution">
    <text evidence="1">The sequence shown here is derived from an EMBL/GenBank/DDBJ whole genome shotgun (WGS) entry which is preliminary data.</text>
</comment>
<evidence type="ECO:0008006" key="3">
    <source>
        <dbReference type="Google" id="ProtNLM"/>
    </source>
</evidence>
<accession>A0A2P7V0P8</accession>
<reference evidence="1 2" key="1">
    <citation type="submission" date="2018-03" db="EMBL/GenBank/DDBJ databases">
        <title>Brevisbacillus phylogenomics.</title>
        <authorList>
            <person name="Dunlap C."/>
        </authorList>
    </citation>
    <scope>NUCLEOTIDE SEQUENCE [LARGE SCALE GENOMIC DNA]</scope>
    <source>
        <strain evidence="1 2">NRRL NRS-1210</strain>
    </source>
</reference>
<dbReference type="Proteomes" id="UP000240419">
    <property type="component" value="Unassembled WGS sequence"/>
</dbReference>
<dbReference type="OrthoDB" id="2679569at2"/>
<evidence type="ECO:0000313" key="1">
    <source>
        <dbReference type="EMBL" id="PSJ92768.1"/>
    </source>
</evidence>
<evidence type="ECO:0000313" key="2">
    <source>
        <dbReference type="Proteomes" id="UP000240419"/>
    </source>
</evidence>
<organism evidence="1 2">
    <name type="scientific">Brevibacillus fortis</name>
    <dbReference type="NCBI Taxonomy" id="2126352"/>
    <lineage>
        <taxon>Bacteria</taxon>
        <taxon>Bacillati</taxon>
        <taxon>Bacillota</taxon>
        <taxon>Bacilli</taxon>
        <taxon>Bacillales</taxon>
        <taxon>Paenibacillaceae</taxon>
        <taxon>Brevibacillus</taxon>
    </lineage>
</organism>
<proteinExistence type="predicted"/>
<name>A0A2P7V0P8_9BACL</name>
<dbReference type="PROSITE" id="PS51257">
    <property type="entry name" value="PROKAR_LIPOPROTEIN"/>
    <property type="match status" value="1"/>
</dbReference>
<protein>
    <recommendedName>
        <fullName evidence="3">PsbP C-terminal domain-containing protein</fullName>
    </recommendedName>
</protein>